<dbReference type="VEuPathDB" id="VectorBase:AMAM004808"/>
<reference evidence="3" key="2">
    <citation type="submission" date="2020-05" db="UniProtKB">
        <authorList>
            <consortium name="EnsemblMetazoa"/>
        </authorList>
    </citation>
    <scope>IDENTIFICATION</scope>
    <source>
        <strain evidence="3">maculatus3</strain>
    </source>
</reference>
<organism evidence="3 4">
    <name type="scientific">Anopheles maculatus</name>
    <dbReference type="NCBI Taxonomy" id="74869"/>
    <lineage>
        <taxon>Eukaryota</taxon>
        <taxon>Metazoa</taxon>
        <taxon>Ecdysozoa</taxon>
        <taxon>Arthropoda</taxon>
        <taxon>Hexapoda</taxon>
        <taxon>Insecta</taxon>
        <taxon>Pterygota</taxon>
        <taxon>Neoptera</taxon>
        <taxon>Endopterygota</taxon>
        <taxon>Diptera</taxon>
        <taxon>Nematocera</taxon>
        <taxon>Culicoidea</taxon>
        <taxon>Culicidae</taxon>
        <taxon>Anophelinae</taxon>
        <taxon>Anopheles</taxon>
        <taxon>Anopheles maculatus group</taxon>
    </lineage>
</organism>
<proteinExistence type="predicted"/>
<evidence type="ECO:0000313" key="3">
    <source>
        <dbReference type="EnsemblMetazoa" id="AMAM004808-PA"/>
    </source>
</evidence>
<accession>A0A182SDW3</accession>
<feature type="region of interest" description="Disordered" evidence="2">
    <location>
        <begin position="167"/>
        <end position="226"/>
    </location>
</feature>
<protein>
    <submittedName>
        <fullName evidence="3">Uncharacterized protein</fullName>
    </submittedName>
</protein>
<evidence type="ECO:0000313" key="4">
    <source>
        <dbReference type="Proteomes" id="UP000075901"/>
    </source>
</evidence>
<keyword evidence="1" id="KW-0175">Coiled coil</keyword>
<name>A0A182SDW3_9DIPT</name>
<evidence type="ECO:0000256" key="2">
    <source>
        <dbReference type="SAM" id="MobiDB-lite"/>
    </source>
</evidence>
<reference evidence="4" key="1">
    <citation type="submission" date="2013-09" db="EMBL/GenBank/DDBJ databases">
        <title>The Genome Sequence of Anopheles maculatus species B.</title>
        <authorList>
            <consortium name="The Broad Institute Genomics Platform"/>
            <person name="Neafsey D.E."/>
            <person name="Besansky N."/>
            <person name="Howell P."/>
            <person name="Walton C."/>
            <person name="Young S.K."/>
            <person name="Zeng Q."/>
            <person name="Gargeya S."/>
            <person name="Fitzgerald M."/>
            <person name="Haas B."/>
            <person name="Abouelleil A."/>
            <person name="Allen A.W."/>
            <person name="Alvarado L."/>
            <person name="Arachchi H.M."/>
            <person name="Berlin A.M."/>
            <person name="Chapman S.B."/>
            <person name="Gainer-Dewar J."/>
            <person name="Goldberg J."/>
            <person name="Griggs A."/>
            <person name="Gujja S."/>
            <person name="Hansen M."/>
            <person name="Howarth C."/>
            <person name="Imamovic A."/>
            <person name="Ireland A."/>
            <person name="Larimer J."/>
            <person name="McCowan C."/>
            <person name="Murphy C."/>
            <person name="Pearson M."/>
            <person name="Poon T.W."/>
            <person name="Priest M."/>
            <person name="Roberts A."/>
            <person name="Saif S."/>
            <person name="Shea T."/>
            <person name="Sisk P."/>
            <person name="Sykes S."/>
            <person name="Wortman J."/>
            <person name="Nusbaum C."/>
            <person name="Birren B."/>
        </authorList>
    </citation>
    <scope>NUCLEOTIDE SEQUENCE [LARGE SCALE GENOMIC DNA]</scope>
    <source>
        <strain evidence="4">maculatus3</strain>
    </source>
</reference>
<sequence length="226" mass="25686">MEEQRRLRSTARAVSTDCRSTIIAKPTTVAKVVVERLSSVRPTVSPSMTTGDLRAALSDMRLLLEETKARNEQLTSELSQLRTLLREQQEQSAAREAAAREENSRIWEEHRKDREALNELLRIMTASHGQQLLPSQMQQPVLSQGYYGVLAQDEDPSYAEVVRRKNRGRGGAGTSQQHHHTAIAAKQQLQHHQRQQKVAQKQQQQQKQQQASQQQQAPQQQQQASQ</sequence>
<dbReference type="EnsemblMetazoa" id="AMAM004808-RA">
    <property type="protein sequence ID" value="AMAM004808-PA"/>
    <property type="gene ID" value="AMAM004808"/>
</dbReference>
<feature type="compositionally biased region" description="Low complexity" evidence="2">
    <location>
        <begin position="196"/>
        <end position="226"/>
    </location>
</feature>
<dbReference type="AlphaFoldDB" id="A0A182SDW3"/>
<keyword evidence="4" id="KW-1185">Reference proteome</keyword>
<feature type="coiled-coil region" evidence="1">
    <location>
        <begin position="57"/>
        <end position="91"/>
    </location>
</feature>
<evidence type="ECO:0000256" key="1">
    <source>
        <dbReference type="SAM" id="Coils"/>
    </source>
</evidence>
<dbReference type="Proteomes" id="UP000075901">
    <property type="component" value="Unassembled WGS sequence"/>
</dbReference>